<evidence type="ECO:0000313" key="7">
    <source>
        <dbReference type="Proteomes" id="UP001055125"/>
    </source>
</evidence>
<sequence length="303" mass="32138">MRIALVVNDAAGSFAGTGTTADTLRGLLESAGIALAPETDAGLDLPERLRAAADLPGIEAVVVAGGDGTIACAAQVLAGCGLPLGVLPLGTMNLLAKDLGLPLDLDAAIAALRNGERRAIDVGEVNGRVFLINSVLGLPARMARHREARRGRMGALDYLRMGLGILRHMGRYPRLTVTGLVNGRAERLRVRTLAIVNNDYDEAPGRVLSRSRVDGGELTLYVLRSLSAVRVLRLGLGFALGSWRHLPEVERRVLTELTIAAPRRSLRVMNDGEVHLIASPLRYRIRPGALVVIGPARTTAASP</sequence>
<comment type="caution">
    <text evidence="6">The sequence shown here is derived from an EMBL/GenBank/DDBJ whole genome shotgun (WGS) entry which is preliminary data.</text>
</comment>
<dbReference type="Pfam" id="PF19279">
    <property type="entry name" value="YegS_C"/>
    <property type="match status" value="1"/>
</dbReference>
<reference evidence="6" key="1">
    <citation type="journal article" date="2021" name="Front. Microbiol.">
        <title>Comprehensive Comparative Genomics and Phenotyping of Methylobacterium Species.</title>
        <authorList>
            <person name="Alessa O."/>
            <person name="Ogura Y."/>
            <person name="Fujitani Y."/>
            <person name="Takami H."/>
            <person name="Hayashi T."/>
            <person name="Sahin N."/>
            <person name="Tani A."/>
        </authorList>
    </citation>
    <scope>NUCLEOTIDE SEQUENCE</scope>
    <source>
        <strain evidence="6">DSM 19015</strain>
    </source>
</reference>
<dbReference type="Proteomes" id="UP001055125">
    <property type="component" value="Unassembled WGS sequence"/>
</dbReference>
<proteinExistence type="predicted"/>
<keyword evidence="2" id="KW-0547">Nucleotide-binding</keyword>
<dbReference type="InterPro" id="IPR045540">
    <property type="entry name" value="YegS/DAGK_C"/>
</dbReference>
<dbReference type="EMBL" id="BPQP01000009">
    <property type="protein sequence ID" value="GJD93462.1"/>
    <property type="molecule type" value="Genomic_DNA"/>
</dbReference>
<evidence type="ECO:0000256" key="3">
    <source>
        <dbReference type="ARBA" id="ARBA00022777"/>
    </source>
</evidence>
<keyword evidence="4" id="KW-0067">ATP-binding</keyword>
<evidence type="ECO:0000256" key="4">
    <source>
        <dbReference type="ARBA" id="ARBA00022840"/>
    </source>
</evidence>
<feature type="domain" description="DAGKc" evidence="5">
    <location>
        <begin position="1"/>
        <end position="129"/>
    </location>
</feature>
<name>A0ABQ4RV33_9HYPH</name>
<protein>
    <submittedName>
        <fullName evidence="6">Diacylglycerol kinase</fullName>
    </submittedName>
</protein>
<evidence type="ECO:0000256" key="1">
    <source>
        <dbReference type="ARBA" id="ARBA00022679"/>
    </source>
</evidence>
<gene>
    <name evidence="6" type="primary">dagK_1</name>
    <name evidence="6" type="ORF">OCOJLMKI_0657</name>
</gene>
<dbReference type="Pfam" id="PF00781">
    <property type="entry name" value="DAGK_cat"/>
    <property type="match status" value="1"/>
</dbReference>
<dbReference type="RefSeq" id="WP_238242667.1">
    <property type="nucleotide sequence ID" value="NZ_BPQP01000009.1"/>
</dbReference>
<keyword evidence="3 6" id="KW-0418">Kinase</keyword>
<dbReference type="InterPro" id="IPR017438">
    <property type="entry name" value="ATP-NAD_kinase_N"/>
</dbReference>
<keyword evidence="7" id="KW-1185">Reference proteome</keyword>
<reference evidence="6" key="2">
    <citation type="submission" date="2021-08" db="EMBL/GenBank/DDBJ databases">
        <authorList>
            <person name="Tani A."/>
            <person name="Ola A."/>
            <person name="Ogura Y."/>
            <person name="Katsura K."/>
            <person name="Hayashi T."/>
        </authorList>
    </citation>
    <scope>NUCLEOTIDE SEQUENCE</scope>
    <source>
        <strain evidence="6">DSM 19015</strain>
    </source>
</reference>
<organism evidence="6 7">
    <name type="scientific">Methylobacterium iners</name>
    <dbReference type="NCBI Taxonomy" id="418707"/>
    <lineage>
        <taxon>Bacteria</taxon>
        <taxon>Pseudomonadati</taxon>
        <taxon>Pseudomonadota</taxon>
        <taxon>Alphaproteobacteria</taxon>
        <taxon>Hyphomicrobiales</taxon>
        <taxon>Methylobacteriaceae</taxon>
        <taxon>Methylobacterium</taxon>
    </lineage>
</organism>
<accession>A0ABQ4RV33</accession>
<dbReference type="InterPro" id="IPR016064">
    <property type="entry name" value="NAD/diacylglycerol_kinase_sf"/>
</dbReference>
<evidence type="ECO:0000259" key="5">
    <source>
        <dbReference type="PROSITE" id="PS50146"/>
    </source>
</evidence>
<dbReference type="InterPro" id="IPR050187">
    <property type="entry name" value="Lipid_Phosphate_FormReg"/>
</dbReference>
<dbReference type="Gene3D" id="2.60.200.40">
    <property type="match status" value="1"/>
</dbReference>
<dbReference type="PROSITE" id="PS50146">
    <property type="entry name" value="DAGK"/>
    <property type="match status" value="1"/>
</dbReference>
<dbReference type="SMART" id="SM00046">
    <property type="entry name" value="DAGKc"/>
    <property type="match status" value="1"/>
</dbReference>
<keyword evidence="1" id="KW-0808">Transferase</keyword>
<dbReference type="PANTHER" id="PTHR12358:SF54">
    <property type="entry name" value="SPHINGOSINE KINASE RELATED PROTEIN"/>
    <property type="match status" value="1"/>
</dbReference>
<dbReference type="InterPro" id="IPR001206">
    <property type="entry name" value="Diacylglycerol_kinase_cat_dom"/>
</dbReference>
<dbReference type="PANTHER" id="PTHR12358">
    <property type="entry name" value="SPHINGOSINE KINASE"/>
    <property type="match status" value="1"/>
</dbReference>
<dbReference type="SUPFAM" id="SSF111331">
    <property type="entry name" value="NAD kinase/diacylglycerol kinase-like"/>
    <property type="match status" value="1"/>
</dbReference>
<dbReference type="GO" id="GO:0016301">
    <property type="term" value="F:kinase activity"/>
    <property type="evidence" value="ECO:0007669"/>
    <property type="project" value="UniProtKB-KW"/>
</dbReference>
<evidence type="ECO:0000256" key="2">
    <source>
        <dbReference type="ARBA" id="ARBA00022741"/>
    </source>
</evidence>
<evidence type="ECO:0000313" key="6">
    <source>
        <dbReference type="EMBL" id="GJD93462.1"/>
    </source>
</evidence>
<dbReference type="Gene3D" id="3.40.50.10330">
    <property type="entry name" value="Probable inorganic polyphosphate/atp-NAD kinase, domain 1"/>
    <property type="match status" value="1"/>
</dbReference>